<name>A0ABM1S1F9_LIMPO</name>
<feature type="compositionally biased region" description="Polar residues" evidence="1">
    <location>
        <begin position="1"/>
        <end position="10"/>
    </location>
</feature>
<accession>A0ABM1S1F9</accession>
<evidence type="ECO:0000256" key="1">
    <source>
        <dbReference type="SAM" id="MobiDB-lite"/>
    </source>
</evidence>
<gene>
    <name evidence="3" type="primary">LOC111084981</name>
</gene>
<feature type="compositionally biased region" description="Basic residues" evidence="1">
    <location>
        <begin position="345"/>
        <end position="356"/>
    </location>
</feature>
<proteinExistence type="predicted"/>
<dbReference type="Proteomes" id="UP000694941">
    <property type="component" value="Unplaced"/>
</dbReference>
<reference evidence="3" key="1">
    <citation type="submission" date="2025-08" db="UniProtKB">
        <authorList>
            <consortium name="RefSeq"/>
        </authorList>
    </citation>
    <scope>IDENTIFICATION</scope>
    <source>
        <tissue evidence="3">Muscle</tissue>
    </source>
</reference>
<feature type="compositionally biased region" description="Basic and acidic residues" evidence="1">
    <location>
        <begin position="11"/>
        <end position="22"/>
    </location>
</feature>
<feature type="region of interest" description="Disordered" evidence="1">
    <location>
        <begin position="338"/>
        <end position="357"/>
    </location>
</feature>
<dbReference type="RefSeq" id="XP_022237464.1">
    <property type="nucleotide sequence ID" value="XM_022381756.1"/>
</dbReference>
<organism evidence="2 3">
    <name type="scientific">Limulus polyphemus</name>
    <name type="common">Atlantic horseshoe crab</name>
    <dbReference type="NCBI Taxonomy" id="6850"/>
    <lineage>
        <taxon>Eukaryota</taxon>
        <taxon>Metazoa</taxon>
        <taxon>Ecdysozoa</taxon>
        <taxon>Arthropoda</taxon>
        <taxon>Chelicerata</taxon>
        <taxon>Merostomata</taxon>
        <taxon>Xiphosura</taxon>
        <taxon>Limulidae</taxon>
        <taxon>Limulus</taxon>
    </lineage>
</organism>
<evidence type="ECO:0000313" key="2">
    <source>
        <dbReference type="Proteomes" id="UP000694941"/>
    </source>
</evidence>
<feature type="compositionally biased region" description="Polar residues" evidence="1">
    <location>
        <begin position="28"/>
        <end position="44"/>
    </location>
</feature>
<feature type="region of interest" description="Disordered" evidence="1">
    <location>
        <begin position="1"/>
        <end position="52"/>
    </location>
</feature>
<keyword evidence="2" id="KW-1185">Reference proteome</keyword>
<dbReference type="GeneID" id="111084981"/>
<sequence length="486" mass="55013">MKSASNQLETVNKDTEWDKQEMSDSFPWDNSHNSITVKSTSKSIQSHRKNEDTSVYNAQESYHSNFVFTTKNSNQMNYKNNLMNDKPDFRIKRDMKSTYYSQREDQINQTSHQNQLTRNKNIYDNNNKNLSFLLPSFRNKTPNVENKMMLNLSNKNISDAEDEMSSLYSNVIKYGNQTILSFSNDPSHTDYKNLTLFDSNSSNLSNKYVSSDIIPYSSLIEKITAVSKGLFTVLSQNQSNIPGVTNFVFIKQVSNFSNENILPFLIKNDISLLNNQTKTSIKNTVVAKNNILPFGSNNILLLNSNTNILAYKIFFSSNGNIKFHKNISYSNRNVTSPSSNITSIHSHKTKPFRSKATKAGINTTSSFSYTTTTCCHATKSFNSKDTEVGNNITSFTRNTTNTLDNKTKTHIENTTLVGISTLPNKSSRNVSFSPYLNSSTDLEVEVTRRNHPMTNGSSNATEMLPPEFQNDIASFQNLLERVFGKL</sequence>
<protein>
    <submittedName>
        <fullName evidence="3">Uncharacterized protein</fullName>
    </submittedName>
</protein>
<evidence type="ECO:0000313" key="3">
    <source>
        <dbReference type="RefSeq" id="XP_022237464.1"/>
    </source>
</evidence>